<sequence length="189" mass="20369">MTEQKVKDEEEKFAVENIPGGVIKALSSFTESEKGRYALNCVHVDGQEAVAADGISLAIVNLPDSLGPEGLYDVKKPSLKKRKPVKLIRQNGRLKAIQSNGNGISSESYPAGEGTFPNYQEVIPPENENKAVVAGIDNLKKALNLLDCAGYEAAKITLPEKQDQPFRVDGYDKGKIGVTAVISPISNED</sequence>
<evidence type="ECO:0000313" key="2">
    <source>
        <dbReference type="Proteomes" id="UP000070263"/>
    </source>
</evidence>
<reference evidence="1 2" key="1">
    <citation type="journal article" date="2016" name="Sci. Rep.">
        <title>Metabolic traits of an uncultured archaeal lineage -MSBL1- from brine pools of the Red Sea.</title>
        <authorList>
            <person name="Mwirichia R."/>
            <person name="Alam I."/>
            <person name="Rashid M."/>
            <person name="Vinu M."/>
            <person name="Ba-Alawi W."/>
            <person name="Anthony Kamau A."/>
            <person name="Kamanda Ngugi D."/>
            <person name="Goker M."/>
            <person name="Klenk H.P."/>
            <person name="Bajic V."/>
            <person name="Stingl U."/>
        </authorList>
    </citation>
    <scope>NUCLEOTIDE SEQUENCE [LARGE SCALE GENOMIC DNA]</scope>
    <source>
        <strain evidence="1">SCGC-AAA382A20</strain>
    </source>
</reference>
<keyword evidence="2" id="KW-1185">Reference proteome</keyword>
<accession>A0A133VMC7</accession>
<evidence type="ECO:0000313" key="1">
    <source>
        <dbReference type="EMBL" id="KXB07561.1"/>
    </source>
</evidence>
<dbReference type="EMBL" id="LHYE01000006">
    <property type="protein sequence ID" value="KXB07561.1"/>
    <property type="molecule type" value="Genomic_DNA"/>
</dbReference>
<name>A0A133VMC7_9EURY</name>
<protein>
    <submittedName>
        <fullName evidence="1">Uncharacterized protein</fullName>
    </submittedName>
</protein>
<gene>
    <name evidence="1" type="ORF">AKJ51_01055</name>
</gene>
<comment type="caution">
    <text evidence="1">The sequence shown here is derived from an EMBL/GenBank/DDBJ whole genome shotgun (WGS) entry which is preliminary data.</text>
</comment>
<dbReference type="AlphaFoldDB" id="A0A133VMC7"/>
<dbReference type="Proteomes" id="UP000070263">
    <property type="component" value="Unassembled WGS sequence"/>
</dbReference>
<organism evidence="1 2">
    <name type="scientific">candidate division MSBL1 archaeon SCGC-AAA382A20</name>
    <dbReference type="NCBI Taxonomy" id="1698280"/>
    <lineage>
        <taxon>Archaea</taxon>
        <taxon>Methanobacteriati</taxon>
        <taxon>Methanobacteriota</taxon>
        <taxon>candidate division MSBL1</taxon>
    </lineage>
</organism>
<proteinExistence type="predicted"/>